<dbReference type="Gene3D" id="1.20.5.1930">
    <property type="match status" value="1"/>
</dbReference>
<reference evidence="8 9" key="1">
    <citation type="journal article" date="2018" name="Arch. Microbiol.">
        <title>New insights into the metabolic potential of the phototrophic purple bacterium Rhodopila globiformis DSM 161(T) from its draft genome sequence and evidence for a vanadium-dependent nitrogenase.</title>
        <authorList>
            <person name="Imhoff J.F."/>
            <person name="Rahn T."/>
            <person name="Kunzel S."/>
            <person name="Neulinger S.C."/>
        </authorList>
    </citation>
    <scope>NUCLEOTIDE SEQUENCE [LARGE SCALE GENOMIC DNA]</scope>
    <source>
        <strain evidence="8 9">DSM 16996</strain>
    </source>
</reference>
<evidence type="ECO:0000256" key="1">
    <source>
        <dbReference type="ARBA" id="ARBA00000085"/>
    </source>
</evidence>
<dbReference type="Pfam" id="PF07730">
    <property type="entry name" value="HisKA_3"/>
    <property type="match status" value="1"/>
</dbReference>
<comment type="catalytic activity">
    <reaction evidence="1">
        <text>ATP + protein L-histidine = ADP + protein N-phospho-L-histidine.</text>
        <dbReference type="EC" id="2.7.13.3"/>
    </reaction>
</comment>
<proteinExistence type="predicted"/>
<dbReference type="SMART" id="SM00387">
    <property type="entry name" value="HATPase_c"/>
    <property type="match status" value="1"/>
</dbReference>
<evidence type="ECO:0000256" key="7">
    <source>
        <dbReference type="ARBA" id="ARBA00023012"/>
    </source>
</evidence>
<evidence type="ECO:0000256" key="5">
    <source>
        <dbReference type="ARBA" id="ARBA00022679"/>
    </source>
</evidence>
<dbReference type="GO" id="GO:0000155">
    <property type="term" value="F:phosphorelay sensor kinase activity"/>
    <property type="evidence" value="ECO:0007669"/>
    <property type="project" value="InterPro"/>
</dbReference>
<evidence type="ECO:0000256" key="4">
    <source>
        <dbReference type="ARBA" id="ARBA00022553"/>
    </source>
</evidence>
<dbReference type="SUPFAM" id="SSF55874">
    <property type="entry name" value="ATPase domain of HSP90 chaperone/DNA topoisomerase II/histidine kinase"/>
    <property type="match status" value="1"/>
</dbReference>
<dbReference type="CDD" id="cd06225">
    <property type="entry name" value="HAMP"/>
    <property type="match status" value="1"/>
</dbReference>
<comment type="subcellular location">
    <subcellularLocation>
        <location evidence="2">Membrane</location>
    </subcellularLocation>
</comment>
<dbReference type="Gene3D" id="6.10.340.10">
    <property type="match status" value="1"/>
</dbReference>
<dbReference type="PANTHER" id="PTHR24421">
    <property type="entry name" value="NITRATE/NITRITE SENSOR PROTEIN NARX-RELATED"/>
    <property type="match status" value="1"/>
</dbReference>
<dbReference type="InterPro" id="IPR036890">
    <property type="entry name" value="HATPase_C_sf"/>
</dbReference>
<dbReference type="CDD" id="cd16917">
    <property type="entry name" value="HATPase_UhpB-NarQ-NarX-like"/>
    <property type="match status" value="1"/>
</dbReference>
<dbReference type="InterPro" id="IPR005467">
    <property type="entry name" value="His_kinase_dom"/>
</dbReference>
<dbReference type="InterPro" id="IPR050482">
    <property type="entry name" value="Sensor_HK_TwoCompSys"/>
</dbReference>
<evidence type="ECO:0000256" key="3">
    <source>
        <dbReference type="ARBA" id="ARBA00012438"/>
    </source>
</evidence>
<gene>
    <name evidence="8" type="ORF">CCR94_22430</name>
</gene>
<dbReference type="InterPro" id="IPR011712">
    <property type="entry name" value="Sig_transdc_His_kin_sub3_dim/P"/>
</dbReference>
<keyword evidence="6" id="KW-0418">Kinase</keyword>
<name>A0A2S6MVK6_9HYPH</name>
<dbReference type="Pfam" id="PF02518">
    <property type="entry name" value="HATPase_c"/>
    <property type="match status" value="1"/>
</dbReference>
<keyword evidence="5" id="KW-0808">Transferase</keyword>
<dbReference type="PROSITE" id="PS50109">
    <property type="entry name" value="HIS_KIN"/>
    <property type="match status" value="1"/>
</dbReference>
<evidence type="ECO:0000313" key="9">
    <source>
        <dbReference type="Proteomes" id="UP000239089"/>
    </source>
</evidence>
<keyword evidence="4" id="KW-0597">Phosphoprotein</keyword>
<dbReference type="SMART" id="SM00304">
    <property type="entry name" value="HAMP"/>
    <property type="match status" value="1"/>
</dbReference>
<dbReference type="InterPro" id="IPR003660">
    <property type="entry name" value="HAMP_dom"/>
</dbReference>
<dbReference type="InterPro" id="IPR003594">
    <property type="entry name" value="HATPase_dom"/>
</dbReference>
<dbReference type="EMBL" id="NHSJ01000134">
    <property type="protein sequence ID" value="PPQ26397.1"/>
    <property type="molecule type" value="Genomic_DNA"/>
</dbReference>
<dbReference type="Proteomes" id="UP000239089">
    <property type="component" value="Unassembled WGS sequence"/>
</dbReference>
<protein>
    <recommendedName>
        <fullName evidence="3">histidine kinase</fullName>
        <ecNumber evidence="3">2.7.13.3</ecNumber>
    </recommendedName>
</protein>
<evidence type="ECO:0000256" key="6">
    <source>
        <dbReference type="ARBA" id="ARBA00022777"/>
    </source>
</evidence>
<sequence length="456" mass="48614">MTSGGAKGFQMSLKLRIDILIAVLLFLGLAADVGRMVVGAGSRAGAESESMTRITRAFITSSLANLPDDASAAEKLRQLAASLTQLRHVRVSFSTDADAVAAAQVTPDESRFAAPAWFYALVGARPGLVIVPAMRDGRRLGDFVIAADPADEVNEVWQDVKSLGATGGLIVLAMVFGASRIVARTLSPLRNYSRALGRLKDGDYSVRAQARGSPEFVDLCAKLNALAEELGRLSQDNRDLFHRLMTAQEEERKTMAHELHDEIGPHLFALRANAAVARAALAAAGSPEAAERAAAICGQIEALQDTNRRILRRLRPPALDDLGIGPALHSLIEGWRETQPNVRLELHLPEGFEIGDAAQRLTVYRLVQEALTNVFRHSGAGRAEIALARDATENVSVRVEDDGAGLAPDSAAGLGLAGMRERVRGLGGRVEIGRGALGGCRVEAVIPQRILTNTAP</sequence>
<dbReference type="PANTHER" id="PTHR24421:SF58">
    <property type="entry name" value="SIGNAL TRANSDUCTION HISTIDINE-PROTEIN KINASE_PHOSPHATASE UHPB"/>
    <property type="match status" value="1"/>
</dbReference>
<evidence type="ECO:0000256" key="2">
    <source>
        <dbReference type="ARBA" id="ARBA00004370"/>
    </source>
</evidence>
<dbReference type="PROSITE" id="PS50885">
    <property type="entry name" value="HAMP"/>
    <property type="match status" value="1"/>
</dbReference>
<dbReference type="GO" id="GO:0046983">
    <property type="term" value="F:protein dimerization activity"/>
    <property type="evidence" value="ECO:0007669"/>
    <property type="project" value="InterPro"/>
</dbReference>
<accession>A0A2S6MVK6</accession>
<keyword evidence="7" id="KW-0902">Two-component regulatory system</keyword>
<comment type="caution">
    <text evidence="8">The sequence shown here is derived from an EMBL/GenBank/DDBJ whole genome shotgun (WGS) entry which is preliminary data.</text>
</comment>
<dbReference type="Gene3D" id="3.30.565.10">
    <property type="entry name" value="Histidine kinase-like ATPase, C-terminal domain"/>
    <property type="match status" value="1"/>
</dbReference>
<dbReference type="OrthoDB" id="9778496at2"/>
<dbReference type="EC" id="2.7.13.3" evidence="3"/>
<dbReference type="AlphaFoldDB" id="A0A2S6MVK6"/>
<dbReference type="RefSeq" id="WP_104510515.1">
    <property type="nucleotide sequence ID" value="NZ_JACIGC010000006.1"/>
</dbReference>
<dbReference type="GO" id="GO:0016020">
    <property type="term" value="C:membrane"/>
    <property type="evidence" value="ECO:0007669"/>
    <property type="project" value="UniProtKB-SubCell"/>
</dbReference>
<organism evidence="8 9">
    <name type="scientific">Rhodoblastus sphagnicola</name>
    <dbReference type="NCBI Taxonomy" id="333368"/>
    <lineage>
        <taxon>Bacteria</taxon>
        <taxon>Pseudomonadati</taxon>
        <taxon>Pseudomonadota</taxon>
        <taxon>Alphaproteobacteria</taxon>
        <taxon>Hyphomicrobiales</taxon>
        <taxon>Rhodoblastaceae</taxon>
        <taxon>Rhodoblastus</taxon>
    </lineage>
</organism>
<evidence type="ECO:0000313" key="8">
    <source>
        <dbReference type="EMBL" id="PPQ26397.1"/>
    </source>
</evidence>
<keyword evidence="9" id="KW-1185">Reference proteome</keyword>